<organism evidence="2 3">
    <name type="scientific">Batillaria attramentaria</name>
    <dbReference type="NCBI Taxonomy" id="370345"/>
    <lineage>
        <taxon>Eukaryota</taxon>
        <taxon>Metazoa</taxon>
        <taxon>Spiralia</taxon>
        <taxon>Lophotrochozoa</taxon>
        <taxon>Mollusca</taxon>
        <taxon>Gastropoda</taxon>
        <taxon>Caenogastropoda</taxon>
        <taxon>Sorbeoconcha</taxon>
        <taxon>Cerithioidea</taxon>
        <taxon>Batillariidae</taxon>
        <taxon>Batillaria</taxon>
    </lineage>
</organism>
<sequence length="114" mass="12681">MESGDADRTPPSAPNPHSSQWMKLLEDCTELLHTLPLSLQEPSRRFDSRLGTSDMDTGPRSHESRAPPQGDSVGELTALLDTCGLHDLPPTRDPVLKTKLVDLIRRYHALRSSR</sequence>
<reference evidence="2 3" key="1">
    <citation type="journal article" date="2023" name="Sci. Data">
        <title>Genome assembly of the Korean intertidal mud-creeper Batillaria attramentaria.</title>
        <authorList>
            <person name="Patra A.K."/>
            <person name="Ho P.T."/>
            <person name="Jun S."/>
            <person name="Lee S.J."/>
            <person name="Kim Y."/>
            <person name="Won Y.J."/>
        </authorList>
    </citation>
    <scope>NUCLEOTIDE SEQUENCE [LARGE SCALE GENOMIC DNA]</scope>
    <source>
        <strain evidence="2">Wonlab-2016</strain>
    </source>
</reference>
<evidence type="ECO:0000313" key="3">
    <source>
        <dbReference type="Proteomes" id="UP001519460"/>
    </source>
</evidence>
<evidence type="ECO:0000256" key="1">
    <source>
        <dbReference type="SAM" id="MobiDB-lite"/>
    </source>
</evidence>
<name>A0ABD0LIS9_9CAEN</name>
<feature type="region of interest" description="Disordered" evidence="1">
    <location>
        <begin position="39"/>
        <end position="74"/>
    </location>
</feature>
<accession>A0ABD0LIS9</accession>
<proteinExistence type="predicted"/>
<gene>
    <name evidence="2" type="ORF">BaRGS_00009396</name>
</gene>
<comment type="caution">
    <text evidence="2">The sequence shown here is derived from an EMBL/GenBank/DDBJ whole genome shotgun (WGS) entry which is preliminary data.</text>
</comment>
<protein>
    <submittedName>
        <fullName evidence="2">Uncharacterized protein</fullName>
    </submittedName>
</protein>
<evidence type="ECO:0000313" key="2">
    <source>
        <dbReference type="EMBL" id="KAK7499421.1"/>
    </source>
</evidence>
<dbReference type="Proteomes" id="UP001519460">
    <property type="component" value="Unassembled WGS sequence"/>
</dbReference>
<dbReference type="AlphaFoldDB" id="A0ABD0LIS9"/>
<dbReference type="EMBL" id="JACVVK020000044">
    <property type="protein sequence ID" value="KAK7499421.1"/>
    <property type="molecule type" value="Genomic_DNA"/>
</dbReference>
<keyword evidence="3" id="KW-1185">Reference proteome</keyword>